<comment type="caution">
    <text evidence="9">The sequence shown here is derived from an EMBL/GenBank/DDBJ whole genome shotgun (WGS) entry which is preliminary data.</text>
</comment>
<dbReference type="Gene3D" id="1.10.1410.10">
    <property type="match status" value="1"/>
</dbReference>
<evidence type="ECO:0000256" key="1">
    <source>
        <dbReference type="ARBA" id="ARBA00001936"/>
    </source>
</evidence>
<evidence type="ECO:0000256" key="4">
    <source>
        <dbReference type="ARBA" id="ARBA00022723"/>
    </source>
</evidence>
<evidence type="ECO:0000259" key="8">
    <source>
        <dbReference type="Pfam" id="PF22600"/>
    </source>
</evidence>
<dbReference type="OrthoDB" id="5990008at2759"/>
<dbReference type="PANTHER" id="PTHR12271:SF127">
    <property type="entry name" value="SPECKLE TARGETED PIP5K1A-REGULATED POLY(A) POLYMERASE"/>
    <property type="match status" value="1"/>
</dbReference>
<dbReference type="EMBL" id="CACRXK020008413">
    <property type="protein sequence ID" value="CAB4014698.1"/>
    <property type="molecule type" value="Genomic_DNA"/>
</dbReference>
<evidence type="ECO:0000256" key="5">
    <source>
        <dbReference type="ARBA" id="ARBA00022842"/>
    </source>
</evidence>
<reference evidence="9" key="1">
    <citation type="submission" date="2020-04" db="EMBL/GenBank/DDBJ databases">
        <authorList>
            <person name="Alioto T."/>
            <person name="Alioto T."/>
            <person name="Gomez Garrido J."/>
        </authorList>
    </citation>
    <scope>NUCLEOTIDE SEQUENCE</scope>
    <source>
        <strain evidence="9">A484AB</strain>
    </source>
</reference>
<keyword evidence="10" id="KW-1185">Reference proteome</keyword>
<protein>
    <submittedName>
        <fullName evidence="9">Speckle targeted PIP5K1A-regulated poly(A) polymerase</fullName>
    </submittedName>
</protein>
<dbReference type="SUPFAM" id="SSF81301">
    <property type="entry name" value="Nucleotidyltransferase"/>
    <property type="match status" value="1"/>
</dbReference>
<dbReference type="GO" id="GO:1990817">
    <property type="term" value="F:poly(A) RNA polymerase activity"/>
    <property type="evidence" value="ECO:0007669"/>
    <property type="project" value="TreeGrafter"/>
</dbReference>
<name>A0A7D9IRE6_PARCT</name>
<dbReference type="InterPro" id="IPR043519">
    <property type="entry name" value="NT_sf"/>
</dbReference>
<feature type="region of interest" description="Disordered" evidence="6">
    <location>
        <begin position="514"/>
        <end position="553"/>
    </location>
</feature>
<dbReference type="Pfam" id="PF03828">
    <property type="entry name" value="PAP_assoc"/>
    <property type="match status" value="1"/>
</dbReference>
<feature type="domain" description="Poly(A) RNA polymerase mitochondrial-like central palm" evidence="8">
    <location>
        <begin position="17"/>
        <end position="128"/>
    </location>
</feature>
<comment type="cofactor">
    <cofactor evidence="1">
        <name>Mn(2+)</name>
        <dbReference type="ChEBI" id="CHEBI:29035"/>
    </cofactor>
</comment>
<dbReference type="InterPro" id="IPR054708">
    <property type="entry name" value="MTPAP-like_central"/>
</dbReference>
<evidence type="ECO:0000313" key="10">
    <source>
        <dbReference type="Proteomes" id="UP001152795"/>
    </source>
</evidence>
<evidence type="ECO:0000256" key="3">
    <source>
        <dbReference type="ARBA" id="ARBA00022679"/>
    </source>
</evidence>
<evidence type="ECO:0000259" key="7">
    <source>
        <dbReference type="Pfam" id="PF03828"/>
    </source>
</evidence>
<dbReference type="CDD" id="cd05402">
    <property type="entry name" value="NT_PAP_TUTase"/>
    <property type="match status" value="1"/>
</dbReference>
<keyword evidence="4" id="KW-0479">Metal-binding</keyword>
<dbReference type="SUPFAM" id="SSF81631">
    <property type="entry name" value="PAP/OAS1 substrate-binding domain"/>
    <property type="match status" value="1"/>
</dbReference>
<keyword evidence="3" id="KW-0808">Transferase</keyword>
<feature type="compositionally biased region" description="Polar residues" evidence="6">
    <location>
        <begin position="517"/>
        <end position="553"/>
    </location>
</feature>
<dbReference type="Gene3D" id="3.30.460.10">
    <property type="entry name" value="Beta Polymerase, domain 2"/>
    <property type="match status" value="1"/>
</dbReference>
<dbReference type="Pfam" id="PF22600">
    <property type="entry name" value="MTPAP-like_central"/>
    <property type="match status" value="1"/>
</dbReference>
<evidence type="ECO:0000313" key="9">
    <source>
        <dbReference type="EMBL" id="CAB4014698.1"/>
    </source>
</evidence>
<evidence type="ECO:0000256" key="2">
    <source>
        <dbReference type="ARBA" id="ARBA00001946"/>
    </source>
</evidence>
<dbReference type="GO" id="GO:0046872">
    <property type="term" value="F:metal ion binding"/>
    <property type="evidence" value="ECO:0007669"/>
    <property type="project" value="UniProtKB-KW"/>
</dbReference>
<comment type="cofactor">
    <cofactor evidence="2">
        <name>Mg(2+)</name>
        <dbReference type="ChEBI" id="CHEBI:18420"/>
    </cofactor>
</comment>
<dbReference type="Proteomes" id="UP001152795">
    <property type="component" value="Unassembled WGS sequence"/>
</dbReference>
<dbReference type="PANTHER" id="PTHR12271">
    <property type="entry name" value="POLY A POLYMERASE CID PAP -RELATED"/>
    <property type="match status" value="1"/>
</dbReference>
<dbReference type="AlphaFoldDB" id="A0A7D9IRE6"/>
<feature type="domain" description="PAP-associated" evidence="7">
    <location>
        <begin position="224"/>
        <end position="291"/>
    </location>
</feature>
<sequence>MENILQDKTKFTLLKYTCVVTPFGSTATGLGLKGADIDLCLLVDPEALNLVLDQDDSLRSSSDLTHQLLEFIVKILRQFAAGFQNVISVSTAKCPVVKFIHRDSGLSCDLSINNRLAIRNTELIKSYVSLDDRIRPLAITLKNWGAAKRLTGSGGRQISNYCLVLMLFHFLQRTRQPVIPVLQLRRESEAMLMGDAAAAEKMIIEGWDCSFMSTAVEISQNKDSLGTLLKDWFHYYGTSFDYVNEVITIQHDLNQRVLKASIEESVSQVSVKSTIFRPSALCVQDPFELSHNLTQNVSAETLQSFVQSCREAYTILSNNSEQTVDGCVTKTSAFIELFTLPADTNQRSRKSFYSFTIPYVKSATFPYTPLQQTCKFIADLLNNELQIICEFQADKRADECTPTENVISNVESLTGENEIGDDSMCVDEDVAINEEFSLVSRKRPHEGESSNDLGVKRMKSNNESGNTTFTFLCKATQITWKNRRRQRRIHTANDEAVNNTEHCGHECAVTKEANSLGEETTQSGEQNQQSFLQNVSDKSNTSTSRMEVSSPDINTNIGHNTFSVLPVIEFKLTISELTDKGSSPSAHQQCNVVLTHSGGSLQHFANFYAFFKKFVVHNVAHECV</sequence>
<gene>
    <name evidence="9" type="ORF">PACLA_8A042850</name>
</gene>
<dbReference type="GO" id="GO:0031123">
    <property type="term" value="P:RNA 3'-end processing"/>
    <property type="evidence" value="ECO:0007669"/>
    <property type="project" value="TreeGrafter"/>
</dbReference>
<feature type="region of interest" description="Disordered" evidence="6">
    <location>
        <begin position="442"/>
        <end position="461"/>
    </location>
</feature>
<accession>A0A7D9IRE6</accession>
<dbReference type="InterPro" id="IPR002058">
    <property type="entry name" value="PAP_assoc"/>
</dbReference>
<evidence type="ECO:0000256" key="6">
    <source>
        <dbReference type="SAM" id="MobiDB-lite"/>
    </source>
</evidence>
<keyword evidence="5" id="KW-0460">Magnesium</keyword>
<organism evidence="9 10">
    <name type="scientific">Paramuricea clavata</name>
    <name type="common">Red gorgonian</name>
    <name type="synonym">Violescent sea-whip</name>
    <dbReference type="NCBI Taxonomy" id="317549"/>
    <lineage>
        <taxon>Eukaryota</taxon>
        <taxon>Metazoa</taxon>
        <taxon>Cnidaria</taxon>
        <taxon>Anthozoa</taxon>
        <taxon>Octocorallia</taxon>
        <taxon>Malacalcyonacea</taxon>
        <taxon>Plexauridae</taxon>
        <taxon>Paramuricea</taxon>
    </lineage>
</organism>
<proteinExistence type="predicted"/>